<name>A0ACC0GAX9_9ERIC</name>
<comment type="caution">
    <text evidence="1">The sequence shown here is derived from an EMBL/GenBank/DDBJ whole genome shotgun (WGS) entry which is preliminary data.</text>
</comment>
<evidence type="ECO:0000313" key="2">
    <source>
        <dbReference type="Proteomes" id="UP001060215"/>
    </source>
</evidence>
<protein>
    <submittedName>
        <fullName evidence="1">Auxin-responsive protein SAUR50</fullName>
    </submittedName>
</protein>
<reference evidence="1 2" key="1">
    <citation type="journal article" date="2022" name="Plant J.">
        <title>Chromosome-level genome of Camellia lanceoleosa provides a valuable resource for understanding genome evolution and self-incompatibility.</title>
        <authorList>
            <person name="Gong W."/>
            <person name="Xiao S."/>
            <person name="Wang L."/>
            <person name="Liao Z."/>
            <person name="Chang Y."/>
            <person name="Mo W."/>
            <person name="Hu G."/>
            <person name="Li W."/>
            <person name="Zhao G."/>
            <person name="Zhu H."/>
            <person name="Hu X."/>
            <person name="Ji K."/>
            <person name="Xiang X."/>
            <person name="Song Q."/>
            <person name="Yuan D."/>
            <person name="Jin S."/>
            <person name="Zhang L."/>
        </authorList>
    </citation>
    <scope>NUCLEOTIDE SEQUENCE [LARGE SCALE GENOMIC DNA]</scope>
    <source>
        <strain evidence="1">SQ_2022a</strain>
    </source>
</reference>
<evidence type="ECO:0000313" key="1">
    <source>
        <dbReference type="EMBL" id="KAI7998195.1"/>
    </source>
</evidence>
<sequence>MQEKYHLSIEIHLGLLKISRMIRSLAILKLLRKMLMRILRLSSRSNTSAGNSDYDDDDASSLAEDLPEDVKEGHFVVHTVDHGEPKRFIIELGYLAHPGFLKLLEQARGEFGFRPEGVLVVPCGTNELKRILEDRKEKMG</sequence>
<accession>A0ACC0GAX9</accession>
<gene>
    <name evidence="1" type="ORF">LOK49_LG10G01648</name>
</gene>
<dbReference type="EMBL" id="CM045767">
    <property type="protein sequence ID" value="KAI7998195.1"/>
    <property type="molecule type" value="Genomic_DNA"/>
</dbReference>
<organism evidence="1 2">
    <name type="scientific">Camellia lanceoleosa</name>
    <dbReference type="NCBI Taxonomy" id="1840588"/>
    <lineage>
        <taxon>Eukaryota</taxon>
        <taxon>Viridiplantae</taxon>
        <taxon>Streptophyta</taxon>
        <taxon>Embryophyta</taxon>
        <taxon>Tracheophyta</taxon>
        <taxon>Spermatophyta</taxon>
        <taxon>Magnoliopsida</taxon>
        <taxon>eudicotyledons</taxon>
        <taxon>Gunneridae</taxon>
        <taxon>Pentapetalae</taxon>
        <taxon>asterids</taxon>
        <taxon>Ericales</taxon>
        <taxon>Theaceae</taxon>
        <taxon>Camellia</taxon>
    </lineage>
</organism>
<proteinExistence type="predicted"/>
<dbReference type="Proteomes" id="UP001060215">
    <property type="component" value="Chromosome 10"/>
</dbReference>
<keyword evidence="2" id="KW-1185">Reference proteome</keyword>